<organism evidence="3 4">
    <name type="scientific">Blautia faecicola</name>
    <dbReference type="NCBI Taxonomy" id="2509240"/>
    <lineage>
        <taxon>Bacteria</taxon>
        <taxon>Bacillati</taxon>
        <taxon>Bacillota</taxon>
        <taxon>Clostridia</taxon>
        <taxon>Lachnospirales</taxon>
        <taxon>Lachnospiraceae</taxon>
        <taxon>Blautia</taxon>
    </lineage>
</organism>
<evidence type="ECO:0000313" key="3">
    <source>
        <dbReference type="EMBL" id="RXS75233.1"/>
    </source>
</evidence>
<dbReference type="Pfam" id="PF01844">
    <property type="entry name" value="HNH"/>
    <property type="match status" value="1"/>
</dbReference>
<keyword evidence="1" id="KW-0175">Coiled coil</keyword>
<evidence type="ECO:0000256" key="1">
    <source>
        <dbReference type="SAM" id="Coils"/>
    </source>
</evidence>
<dbReference type="AlphaFoldDB" id="A0A4Q1RHU3"/>
<name>A0A4Q1RHU3_9FIRM</name>
<keyword evidence="4" id="KW-1185">Reference proteome</keyword>
<comment type="caution">
    <text evidence="3">The sequence shown here is derived from an EMBL/GenBank/DDBJ whole genome shotgun (WGS) entry which is preliminary data.</text>
</comment>
<dbReference type="CDD" id="cd00085">
    <property type="entry name" value="HNHc"/>
    <property type="match status" value="1"/>
</dbReference>
<feature type="coiled-coil region" evidence="1">
    <location>
        <begin position="163"/>
        <end position="195"/>
    </location>
</feature>
<dbReference type="InterPro" id="IPR002711">
    <property type="entry name" value="HNH"/>
</dbReference>
<dbReference type="Proteomes" id="UP000290106">
    <property type="component" value="Unassembled WGS sequence"/>
</dbReference>
<proteinExistence type="predicted"/>
<reference evidence="3 4" key="1">
    <citation type="submission" date="2019-01" db="EMBL/GenBank/DDBJ databases">
        <title>Blautia sp. nov. KGMB01111 isolated human feces.</title>
        <authorList>
            <person name="Park J.-E."/>
            <person name="Kim J.-S."/>
            <person name="Park S.-H."/>
        </authorList>
    </citation>
    <scope>NUCLEOTIDE SEQUENCE [LARGE SCALE GENOMIC DNA]</scope>
    <source>
        <strain evidence="3 4">KGMB01111</strain>
    </source>
</reference>
<dbReference type="Gene3D" id="1.10.30.50">
    <property type="match status" value="1"/>
</dbReference>
<dbReference type="InterPro" id="IPR003615">
    <property type="entry name" value="HNH_nuc"/>
</dbReference>
<evidence type="ECO:0000313" key="4">
    <source>
        <dbReference type="Proteomes" id="UP000290106"/>
    </source>
</evidence>
<feature type="domain" description="HNH nuclease" evidence="2">
    <location>
        <begin position="36"/>
        <end position="87"/>
    </location>
</feature>
<gene>
    <name evidence="3" type="ORF">ETP43_08390</name>
</gene>
<dbReference type="SMART" id="SM00507">
    <property type="entry name" value="HNHc"/>
    <property type="match status" value="1"/>
</dbReference>
<protein>
    <recommendedName>
        <fullName evidence="2">HNH nuclease domain-containing protein</fullName>
    </recommendedName>
</protein>
<accession>A0A4Q1RHU3</accession>
<dbReference type="GO" id="GO:0003676">
    <property type="term" value="F:nucleic acid binding"/>
    <property type="evidence" value="ECO:0007669"/>
    <property type="project" value="InterPro"/>
</dbReference>
<dbReference type="EMBL" id="SDKC01000001">
    <property type="protein sequence ID" value="RXS75233.1"/>
    <property type="molecule type" value="Genomic_DNA"/>
</dbReference>
<dbReference type="GO" id="GO:0004519">
    <property type="term" value="F:endonuclease activity"/>
    <property type="evidence" value="ECO:0007669"/>
    <property type="project" value="InterPro"/>
</dbReference>
<dbReference type="RefSeq" id="WP_129257737.1">
    <property type="nucleotide sequence ID" value="NZ_SDKC01000001.1"/>
</dbReference>
<dbReference type="GO" id="GO:0008270">
    <property type="term" value="F:zinc ion binding"/>
    <property type="evidence" value="ECO:0007669"/>
    <property type="project" value="InterPro"/>
</dbReference>
<evidence type="ECO:0000259" key="2">
    <source>
        <dbReference type="SMART" id="SM00507"/>
    </source>
</evidence>
<dbReference type="OrthoDB" id="5918473at2"/>
<sequence>MIKIERKTTRHTQEAMDDLQEACNTGHSYNTEHVNQALREVFHGKCYICENKEATSYQIEHLIPHRGNKKLKYDWNNLFWVCAHCNNIKSDKYEPILNCTTEPVEHLIAFRKTGYFGTDEKLEFVPVKDDNVAIRNTILLLNDAYYGTTPQKKMEARIIRKTLRKDLSKFKEYVREYQEAENEEEKEDIAMLLKRELKDSSAFTAFKRWLIWDNEEKYGELEKFIPENQKKKLFDI</sequence>